<dbReference type="AlphaFoldDB" id="A0A919SHY5"/>
<dbReference type="InterPro" id="IPR030395">
    <property type="entry name" value="GP_PDE_dom"/>
</dbReference>
<dbReference type="SUPFAM" id="SSF51695">
    <property type="entry name" value="PLC-like phosphodiesterases"/>
    <property type="match status" value="1"/>
</dbReference>
<feature type="transmembrane region" description="Helical" evidence="1">
    <location>
        <begin position="12"/>
        <end position="30"/>
    </location>
</feature>
<evidence type="ECO:0000313" key="4">
    <source>
        <dbReference type="Proteomes" id="UP000681340"/>
    </source>
</evidence>
<dbReference type="PANTHER" id="PTHR43805:SF1">
    <property type="entry name" value="GP-PDE DOMAIN-CONTAINING PROTEIN"/>
    <property type="match status" value="1"/>
</dbReference>
<name>A0A919SHY5_9ACTN</name>
<comment type="caution">
    <text evidence="3">The sequence shown here is derived from an EMBL/GenBank/DDBJ whole genome shotgun (WGS) entry which is preliminary data.</text>
</comment>
<evidence type="ECO:0000256" key="1">
    <source>
        <dbReference type="SAM" id="Phobius"/>
    </source>
</evidence>
<sequence length="326" mass="35565">MSHDKRVRRFRRLWLTLGVVRLIAAGLWVGNSSALWGGGDGRPLLLAHRGIAQTFPLDGVENDTCTASRVHPPDHSYLENTLPSMRAAFAAGAGMLEVDVQVTADDQLAVFHDATLECRTDGTGRVRERTLAELRRLDLGYGYTADGGATYPLRGRGRGLLPTLEQVVAAFPERELLVDLKNDDPAEGGRLAAYLATLPAERLKTIGVYGGDASVAAVADRLPGIRATSKKIMKDCLVRYLATGWTGHVPAACRHTELHLPQRYGRLLWGWPNLFVDRMRAADTRVVLVAGEGPWSAGFDRPADLAEVPAGWSGWLWTNRVDAITP</sequence>
<accession>A0A919SHY5</accession>
<dbReference type="GO" id="GO:0008081">
    <property type="term" value="F:phosphoric diester hydrolase activity"/>
    <property type="evidence" value="ECO:0007669"/>
    <property type="project" value="InterPro"/>
</dbReference>
<organism evidence="3 4">
    <name type="scientific">Actinoplanes auranticolor</name>
    <dbReference type="NCBI Taxonomy" id="47988"/>
    <lineage>
        <taxon>Bacteria</taxon>
        <taxon>Bacillati</taxon>
        <taxon>Actinomycetota</taxon>
        <taxon>Actinomycetes</taxon>
        <taxon>Micromonosporales</taxon>
        <taxon>Micromonosporaceae</taxon>
        <taxon>Actinoplanes</taxon>
    </lineage>
</organism>
<dbReference type="PANTHER" id="PTHR43805">
    <property type="entry name" value="GLYCEROPHOSPHORYL DIESTER PHOSPHODIESTERASE"/>
    <property type="match status" value="1"/>
</dbReference>
<dbReference type="RefSeq" id="WP_212991353.1">
    <property type="nucleotide sequence ID" value="NZ_BAABEA010000049.1"/>
</dbReference>
<proteinExistence type="predicted"/>
<feature type="domain" description="GP-PDE" evidence="2">
    <location>
        <begin position="43"/>
        <end position="326"/>
    </location>
</feature>
<dbReference type="Proteomes" id="UP000681340">
    <property type="component" value="Unassembled WGS sequence"/>
</dbReference>
<gene>
    <name evidence="3" type="ORF">Aau02nite_54180</name>
</gene>
<dbReference type="PROSITE" id="PS51704">
    <property type="entry name" value="GP_PDE"/>
    <property type="match status" value="1"/>
</dbReference>
<dbReference type="Pfam" id="PF03009">
    <property type="entry name" value="GDPD"/>
    <property type="match status" value="1"/>
</dbReference>
<dbReference type="EMBL" id="BOQL01000043">
    <property type="protein sequence ID" value="GIM73080.1"/>
    <property type="molecule type" value="Genomic_DNA"/>
</dbReference>
<keyword evidence="1" id="KW-1133">Transmembrane helix</keyword>
<dbReference type="InterPro" id="IPR017946">
    <property type="entry name" value="PLC-like_Pdiesterase_TIM-brl"/>
</dbReference>
<evidence type="ECO:0000259" key="2">
    <source>
        <dbReference type="PROSITE" id="PS51704"/>
    </source>
</evidence>
<dbReference type="Gene3D" id="3.20.20.190">
    <property type="entry name" value="Phosphatidylinositol (PI) phosphodiesterase"/>
    <property type="match status" value="1"/>
</dbReference>
<dbReference type="GO" id="GO:0006629">
    <property type="term" value="P:lipid metabolic process"/>
    <property type="evidence" value="ECO:0007669"/>
    <property type="project" value="InterPro"/>
</dbReference>
<reference evidence="3" key="1">
    <citation type="submission" date="2021-03" db="EMBL/GenBank/DDBJ databases">
        <title>Whole genome shotgun sequence of Actinoplanes auranticolor NBRC 12245.</title>
        <authorList>
            <person name="Komaki H."/>
            <person name="Tamura T."/>
        </authorList>
    </citation>
    <scope>NUCLEOTIDE SEQUENCE</scope>
    <source>
        <strain evidence="3">NBRC 12245</strain>
    </source>
</reference>
<keyword evidence="4" id="KW-1185">Reference proteome</keyword>
<keyword evidence="1" id="KW-0472">Membrane</keyword>
<keyword evidence="1" id="KW-0812">Transmembrane</keyword>
<protein>
    <submittedName>
        <fullName evidence="3">Glycerophosphoryl diester phosphodiesterase</fullName>
    </submittedName>
</protein>
<evidence type="ECO:0000313" key="3">
    <source>
        <dbReference type="EMBL" id="GIM73080.1"/>
    </source>
</evidence>